<dbReference type="AlphaFoldDB" id="A0AAV5J9K1"/>
<gene>
    <name evidence="1" type="ORF">SLEP1_g18866</name>
</gene>
<protein>
    <submittedName>
        <fullName evidence="1">Uncharacterized protein</fullName>
    </submittedName>
</protein>
<accession>A0AAV5J9K1</accession>
<sequence>MGSLSEQSHMVCYPLPHPLGAQVPVQRNRQYSVPTSRGGGLQEKHATGIVGVDWLRECAINDHNGAHAAVAPVWEDLVSDGGGVCLAIVLWDPLALIGRAGEHVEGLGSETHNDEVIWAASIGAHGNEVVGHRTIGVEGRREAPLGSR</sequence>
<proteinExistence type="predicted"/>
<organism evidence="1 2">
    <name type="scientific">Rubroshorea leprosula</name>
    <dbReference type="NCBI Taxonomy" id="152421"/>
    <lineage>
        <taxon>Eukaryota</taxon>
        <taxon>Viridiplantae</taxon>
        <taxon>Streptophyta</taxon>
        <taxon>Embryophyta</taxon>
        <taxon>Tracheophyta</taxon>
        <taxon>Spermatophyta</taxon>
        <taxon>Magnoliopsida</taxon>
        <taxon>eudicotyledons</taxon>
        <taxon>Gunneridae</taxon>
        <taxon>Pentapetalae</taxon>
        <taxon>rosids</taxon>
        <taxon>malvids</taxon>
        <taxon>Malvales</taxon>
        <taxon>Dipterocarpaceae</taxon>
        <taxon>Rubroshorea</taxon>
    </lineage>
</organism>
<reference evidence="1 2" key="1">
    <citation type="journal article" date="2021" name="Commun. Biol.">
        <title>The genome of Shorea leprosula (Dipterocarpaceae) highlights the ecological relevance of drought in aseasonal tropical rainforests.</title>
        <authorList>
            <person name="Ng K.K.S."/>
            <person name="Kobayashi M.J."/>
            <person name="Fawcett J.A."/>
            <person name="Hatakeyama M."/>
            <person name="Paape T."/>
            <person name="Ng C.H."/>
            <person name="Ang C.C."/>
            <person name="Tnah L.H."/>
            <person name="Lee C.T."/>
            <person name="Nishiyama T."/>
            <person name="Sese J."/>
            <person name="O'Brien M.J."/>
            <person name="Copetti D."/>
            <person name="Mohd Noor M.I."/>
            <person name="Ong R.C."/>
            <person name="Putra M."/>
            <person name="Sireger I.Z."/>
            <person name="Indrioko S."/>
            <person name="Kosugi Y."/>
            <person name="Izuno A."/>
            <person name="Isagi Y."/>
            <person name="Lee S.L."/>
            <person name="Shimizu K.K."/>
        </authorList>
    </citation>
    <scope>NUCLEOTIDE SEQUENCE [LARGE SCALE GENOMIC DNA]</scope>
    <source>
        <strain evidence="1">214</strain>
    </source>
</reference>
<evidence type="ECO:0000313" key="1">
    <source>
        <dbReference type="EMBL" id="GKV07059.1"/>
    </source>
</evidence>
<comment type="caution">
    <text evidence="1">The sequence shown here is derived from an EMBL/GenBank/DDBJ whole genome shotgun (WGS) entry which is preliminary data.</text>
</comment>
<keyword evidence="2" id="KW-1185">Reference proteome</keyword>
<name>A0AAV5J9K1_9ROSI</name>
<dbReference type="Proteomes" id="UP001054252">
    <property type="component" value="Unassembled WGS sequence"/>
</dbReference>
<evidence type="ECO:0000313" key="2">
    <source>
        <dbReference type="Proteomes" id="UP001054252"/>
    </source>
</evidence>
<dbReference type="EMBL" id="BPVZ01000026">
    <property type="protein sequence ID" value="GKV07059.1"/>
    <property type="molecule type" value="Genomic_DNA"/>
</dbReference>